<evidence type="ECO:0000259" key="1">
    <source>
        <dbReference type="Pfam" id="PF13566"/>
    </source>
</evidence>
<organism evidence="2 3">
    <name type="scientific">[Clostridium] citroniae WAL-19142</name>
    <dbReference type="NCBI Taxonomy" id="742734"/>
    <lineage>
        <taxon>Bacteria</taxon>
        <taxon>Bacillati</taxon>
        <taxon>Bacillota</taxon>
        <taxon>Clostridia</taxon>
        <taxon>Lachnospirales</taxon>
        <taxon>Lachnospiraceae</taxon>
        <taxon>Enterocloster</taxon>
    </lineage>
</organism>
<evidence type="ECO:0000313" key="3">
    <source>
        <dbReference type="Proteomes" id="UP000037392"/>
    </source>
</evidence>
<dbReference type="Pfam" id="PF13566">
    <property type="entry name" value="DUF4130"/>
    <property type="match status" value="1"/>
</dbReference>
<dbReference type="AlphaFoldDB" id="A0A0J9BF37"/>
<gene>
    <name evidence="2" type="ORF">HMPREF9470_05411</name>
</gene>
<comment type="caution">
    <text evidence="2">The sequence shown here is derived from an EMBL/GenBank/DDBJ whole genome shotgun (WGS) entry which is preliminary data.</text>
</comment>
<dbReference type="InterPro" id="IPR025404">
    <property type="entry name" value="DUF4130"/>
</dbReference>
<accession>A0A0J9BF37</accession>
<dbReference type="RefSeq" id="WP_048931215.1">
    <property type="nucleotide sequence ID" value="NZ_KQ235887.1"/>
</dbReference>
<dbReference type="PATRIC" id="fig|742734.4.peg.5787"/>
<proteinExistence type="predicted"/>
<sequence>MTIYLCNPDFEGILCGIYDAWMGLKGHDNVRLELKGTYQEMELFSEYVDVGASPEKVGKVTRSVCKKLSQSVYEKIYVASLSQDGDRADKIYRFLVRAFAMGPEILDQLQIPENYELFQMCRNVYNENHLLVEFLRFSQAPGGMLVSRIGPKNDVMTLLAPHFADRLPEENWVIYDENREKAAVHPRGRDWMIVNHPMEQSGNGGIWQLCLEQDTDEQEYEDLWIAFFNTIAIKERKNPVCQRNHLPLRFRPYMTEFRK</sequence>
<feature type="domain" description="DUF4130" evidence="1">
    <location>
        <begin position="87"/>
        <end position="256"/>
    </location>
</feature>
<dbReference type="OrthoDB" id="5290748at2"/>
<evidence type="ECO:0000313" key="2">
    <source>
        <dbReference type="EMBL" id="KMW11723.1"/>
    </source>
</evidence>
<protein>
    <recommendedName>
        <fullName evidence="1">DUF4130 domain-containing protein</fullName>
    </recommendedName>
</protein>
<dbReference type="GeneID" id="93166603"/>
<dbReference type="InterPro" id="IPR023875">
    <property type="entry name" value="DNA_repair_put"/>
</dbReference>
<dbReference type="Proteomes" id="UP000037392">
    <property type="component" value="Unassembled WGS sequence"/>
</dbReference>
<reference evidence="2 3" key="1">
    <citation type="submission" date="2011-04" db="EMBL/GenBank/DDBJ databases">
        <title>The Genome Sequence of Clostridium citroniae WAL-19142.</title>
        <authorList>
            <consortium name="The Broad Institute Genome Sequencing Platform"/>
            <person name="Earl A."/>
            <person name="Ward D."/>
            <person name="Feldgarden M."/>
            <person name="Gevers D."/>
            <person name="Warren Y.A."/>
            <person name="Tyrrell K.L."/>
            <person name="Citron D.M."/>
            <person name="Goldstein E.J."/>
            <person name="Daigneault M."/>
            <person name="Allen-Vercoe E."/>
            <person name="Young S.K."/>
            <person name="Zeng Q."/>
            <person name="Gargeya S."/>
            <person name="Fitzgerald M."/>
            <person name="Haas B."/>
            <person name="Abouelleil A."/>
            <person name="Alvarado L."/>
            <person name="Arachchi H.M."/>
            <person name="Berlin A."/>
            <person name="Brown A."/>
            <person name="Chapman S.B."/>
            <person name="Chen Z."/>
            <person name="Dunbar C."/>
            <person name="Freedman E."/>
            <person name="Gearin G."/>
            <person name="Gellesch M."/>
            <person name="Goldberg J."/>
            <person name="Griggs A."/>
            <person name="Gujja S."/>
            <person name="Heilman E.R."/>
            <person name="Heiman D."/>
            <person name="Howarth C."/>
            <person name="Larson L."/>
            <person name="Lui A."/>
            <person name="MacDonald P.J."/>
            <person name="Mehta T."/>
            <person name="Montmayeur A."/>
            <person name="Murphy C."/>
            <person name="Neiman D."/>
            <person name="Pearson M."/>
            <person name="Priest M."/>
            <person name="Roberts A."/>
            <person name="Saif S."/>
            <person name="Shea T."/>
            <person name="Shenoy N."/>
            <person name="Sisk P."/>
            <person name="Stolte C."/>
            <person name="Sykes S."/>
            <person name="White J."/>
            <person name="Yandava C."/>
            <person name="Wortman J."/>
            <person name="Nusbaum C."/>
            <person name="Birren B."/>
        </authorList>
    </citation>
    <scope>NUCLEOTIDE SEQUENCE [LARGE SCALE GENOMIC DNA]</scope>
    <source>
        <strain evidence="2 3">WAL-19142</strain>
    </source>
</reference>
<dbReference type="EMBL" id="ADLK01000054">
    <property type="protein sequence ID" value="KMW11723.1"/>
    <property type="molecule type" value="Genomic_DNA"/>
</dbReference>
<name>A0A0J9BF37_9FIRM</name>
<dbReference type="NCBIfam" id="TIGR03915">
    <property type="entry name" value="SAM_7_link_chp"/>
    <property type="match status" value="1"/>
</dbReference>